<name>A0ABQ5MGM0_9FLAO</name>
<sequence length="401" mass="43352">MKKIKFISAFILSIFLLNACIDDEDNFSFVAAPDTAGQFEFTNSFLSEYTLTQETSSNIGERFTWETPDFDVQTPVEFELQKSIIGDFTDAESVITNISGNEAVVTIGNLMSYAAEAGLDNDPDTDAPDAGYIYFRVRAYVGEPTETTEMISTSQALYVTLPAPVDTGAPVCDLDQLWLVGAGVPDAGWGWSTPVALPCSGDGIYSGNVRFQNTVDNNNFRFFTVEGDWNSGQNFPYYSTTEGYTIDANFVDAGDGDNNFGFVGANGTYLLTVNTVDKVITLSAPAPSEGCDNEQLYLVGAGVPDAGWGWDNLVTISCLGDGVYGGPVTFQSTTDANNFRFFTVEGDWGSGLNYPYYETAGYTIDANFANAADGDSNFAFIGTDGTYYLTIDTVNLTITLE</sequence>
<feature type="chain" id="PRO_5046889419" description="SusE outer membrane protein domain-containing protein" evidence="1">
    <location>
        <begin position="20"/>
        <end position="401"/>
    </location>
</feature>
<comment type="caution">
    <text evidence="3">The sequence shown here is derived from an EMBL/GenBank/DDBJ whole genome shotgun (WGS) entry which is preliminary data.</text>
</comment>
<organism evidence="3 4">
    <name type="scientific">Neptunitalea lumnitzerae</name>
    <dbReference type="NCBI Taxonomy" id="2965509"/>
    <lineage>
        <taxon>Bacteria</taxon>
        <taxon>Pseudomonadati</taxon>
        <taxon>Bacteroidota</taxon>
        <taxon>Flavobacteriia</taxon>
        <taxon>Flavobacteriales</taxon>
        <taxon>Flavobacteriaceae</taxon>
        <taxon>Neptunitalea</taxon>
    </lineage>
</organism>
<proteinExistence type="predicted"/>
<evidence type="ECO:0000259" key="2">
    <source>
        <dbReference type="Pfam" id="PF14292"/>
    </source>
</evidence>
<dbReference type="Gene3D" id="2.60.40.3620">
    <property type="match status" value="2"/>
</dbReference>
<feature type="signal peptide" evidence="1">
    <location>
        <begin position="1"/>
        <end position="19"/>
    </location>
</feature>
<dbReference type="Pfam" id="PF14292">
    <property type="entry name" value="SusE"/>
    <property type="match status" value="1"/>
</dbReference>
<reference evidence="3" key="1">
    <citation type="submission" date="2022-07" db="EMBL/GenBank/DDBJ databases">
        <title>Taxonomy of Novel Oxalotrophic and Methylotrophic Bacteria.</title>
        <authorList>
            <person name="Sahin N."/>
            <person name="Tani A."/>
        </authorList>
    </citation>
    <scope>NUCLEOTIDE SEQUENCE</scope>
    <source>
        <strain evidence="3">Y10</strain>
    </source>
</reference>
<accession>A0ABQ5MGM0</accession>
<dbReference type="Proteomes" id="UP001143543">
    <property type="component" value="Unassembled WGS sequence"/>
</dbReference>
<dbReference type="RefSeq" id="WP_281764174.1">
    <property type="nucleotide sequence ID" value="NZ_BRVO01000001.1"/>
</dbReference>
<keyword evidence="1" id="KW-0732">Signal</keyword>
<gene>
    <name evidence="3" type="ORF">Y10_09070</name>
</gene>
<feature type="domain" description="SusE outer membrane protein" evidence="2">
    <location>
        <begin position="28"/>
        <end position="121"/>
    </location>
</feature>
<keyword evidence="4" id="KW-1185">Reference proteome</keyword>
<dbReference type="InterPro" id="IPR025970">
    <property type="entry name" value="SusE"/>
</dbReference>
<evidence type="ECO:0000313" key="4">
    <source>
        <dbReference type="Proteomes" id="UP001143543"/>
    </source>
</evidence>
<evidence type="ECO:0000256" key="1">
    <source>
        <dbReference type="SAM" id="SignalP"/>
    </source>
</evidence>
<dbReference type="EMBL" id="BRVO01000001">
    <property type="protein sequence ID" value="GLB48539.1"/>
    <property type="molecule type" value="Genomic_DNA"/>
</dbReference>
<evidence type="ECO:0000313" key="3">
    <source>
        <dbReference type="EMBL" id="GLB48539.1"/>
    </source>
</evidence>
<protein>
    <recommendedName>
        <fullName evidence="2">SusE outer membrane protein domain-containing protein</fullName>
    </recommendedName>
</protein>